<protein>
    <submittedName>
        <fullName evidence="5">Flavohemoglobin expression-modulating QEGLA motif protein</fullName>
    </submittedName>
</protein>
<sequence length="377" mass="41219">MSFAISPEISAEPAGFSWLRRVDQALRELSQRVTLLGAATPRNAREERSRLQALAERRRAAVPMWRYAALDLGEVRRRLEAIADALVRVRAAGDAPLVGLYEAKVRELELEARICECVGREKAGVLAAQRFASFGVDLAAGAERLAAWWIGSAAVPTWERTVPTDDETNPDSLLSLMRHEVGRRRIPFAVVVHPQLSALAATGNQTILIAASRRIAVDAARRTVMHEVEGHVLPRVRAAKSAIGLFALGTARGADEQEGYALVLEDRHGFLTAIRQRELAGRYLAVRAMREGAPFAEVVQNLVADGIPPRDAVVMAERAFRASDGTFPGLGRERVYLESYLRVRAHIAQTPEDEAVLASGQLALETLDTLRPYAATG</sequence>
<evidence type="ECO:0000313" key="6">
    <source>
        <dbReference type="Proteomes" id="UP001370348"/>
    </source>
</evidence>
<keyword evidence="4" id="KW-0482">Metalloprotease</keyword>
<reference evidence="5 6" key="1">
    <citation type="submission" date="2021-12" db="EMBL/GenBank/DDBJ databases">
        <title>Discovery of the Pendulisporaceae a myxobacterial family with distinct sporulation behavior and unique specialized metabolism.</title>
        <authorList>
            <person name="Garcia R."/>
            <person name="Popoff A."/>
            <person name="Bader C.D."/>
            <person name="Loehr J."/>
            <person name="Walesch S."/>
            <person name="Walt C."/>
            <person name="Boldt J."/>
            <person name="Bunk B."/>
            <person name="Haeckl F.J.F.P.J."/>
            <person name="Gunesch A.P."/>
            <person name="Birkelbach J."/>
            <person name="Nuebel U."/>
            <person name="Pietschmann T."/>
            <person name="Bach T."/>
            <person name="Mueller R."/>
        </authorList>
    </citation>
    <scope>NUCLEOTIDE SEQUENCE [LARGE SCALE GENOMIC DNA]</scope>
    <source>
        <strain evidence="5 6">MSr11954</strain>
    </source>
</reference>
<keyword evidence="3" id="KW-0378">Hydrolase</keyword>
<dbReference type="RefSeq" id="WP_394821864.1">
    <property type="nucleotide sequence ID" value="NZ_CP089984.1"/>
</dbReference>
<organism evidence="5 6">
    <name type="scientific">Pendulispora albinea</name>
    <dbReference type="NCBI Taxonomy" id="2741071"/>
    <lineage>
        <taxon>Bacteria</taxon>
        <taxon>Pseudomonadati</taxon>
        <taxon>Myxococcota</taxon>
        <taxon>Myxococcia</taxon>
        <taxon>Myxococcales</taxon>
        <taxon>Sorangiineae</taxon>
        <taxon>Pendulisporaceae</taxon>
        <taxon>Pendulispora</taxon>
    </lineage>
</organism>
<accession>A0ABZ2LMX3</accession>
<evidence type="ECO:0000256" key="2">
    <source>
        <dbReference type="ARBA" id="ARBA00022670"/>
    </source>
</evidence>
<dbReference type="Pfam" id="PF08014">
    <property type="entry name" value="MATCAP"/>
    <property type="match status" value="1"/>
</dbReference>
<keyword evidence="2" id="KW-0645">Protease</keyword>
<dbReference type="SMART" id="SM01154">
    <property type="entry name" value="DUF1704"/>
    <property type="match status" value="1"/>
</dbReference>
<keyword evidence="6" id="KW-1185">Reference proteome</keyword>
<proteinExistence type="predicted"/>
<evidence type="ECO:0000256" key="1">
    <source>
        <dbReference type="ARBA" id="ARBA00001947"/>
    </source>
</evidence>
<comment type="cofactor">
    <cofactor evidence="1">
        <name>Zn(2+)</name>
        <dbReference type="ChEBI" id="CHEBI:29105"/>
    </cofactor>
</comment>
<gene>
    <name evidence="5" type="ORF">LZC94_30895</name>
</gene>
<evidence type="ECO:0000256" key="4">
    <source>
        <dbReference type="ARBA" id="ARBA00023049"/>
    </source>
</evidence>
<evidence type="ECO:0000313" key="5">
    <source>
        <dbReference type="EMBL" id="WXB12244.1"/>
    </source>
</evidence>
<dbReference type="EMBL" id="CP089984">
    <property type="protein sequence ID" value="WXB12244.1"/>
    <property type="molecule type" value="Genomic_DNA"/>
</dbReference>
<dbReference type="Proteomes" id="UP001370348">
    <property type="component" value="Chromosome"/>
</dbReference>
<evidence type="ECO:0000256" key="3">
    <source>
        <dbReference type="ARBA" id="ARBA00022801"/>
    </source>
</evidence>
<dbReference type="InterPro" id="IPR012548">
    <property type="entry name" value="MATCAP"/>
</dbReference>
<name>A0ABZ2LMX3_9BACT</name>